<accession>A0A9Q9H9L2</accession>
<evidence type="ECO:0000256" key="1">
    <source>
        <dbReference type="SAM" id="MobiDB-lite"/>
    </source>
</evidence>
<dbReference type="InterPro" id="IPR043824">
    <property type="entry name" value="DUF5801"/>
</dbReference>
<dbReference type="RefSeq" id="WP_259805430.1">
    <property type="nucleotide sequence ID" value="NZ_CP080776.1"/>
</dbReference>
<feature type="domain" description="DUF5801" evidence="2">
    <location>
        <begin position="907"/>
        <end position="1054"/>
    </location>
</feature>
<gene>
    <name evidence="3" type="ORF">K3X48_07965</name>
</gene>
<feature type="region of interest" description="Disordered" evidence="1">
    <location>
        <begin position="229"/>
        <end position="262"/>
    </location>
</feature>
<evidence type="ECO:0000259" key="2">
    <source>
        <dbReference type="Pfam" id="PF19116"/>
    </source>
</evidence>
<feature type="compositionally biased region" description="Polar residues" evidence="1">
    <location>
        <begin position="234"/>
        <end position="245"/>
    </location>
</feature>
<organism evidence="3 4">
    <name type="scientific">Aliiroseovarius crassostreae</name>
    <dbReference type="NCBI Taxonomy" id="154981"/>
    <lineage>
        <taxon>Bacteria</taxon>
        <taxon>Pseudomonadati</taxon>
        <taxon>Pseudomonadota</taxon>
        <taxon>Alphaproteobacteria</taxon>
        <taxon>Rhodobacterales</taxon>
        <taxon>Paracoccaceae</taxon>
        <taxon>Aliiroseovarius</taxon>
    </lineage>
</organism>
<reference evidence="3" key="1">
    <citation type="submission" date="2021-08" db="EMBL/GenBank/DDBJ databases">
        <authorList>
            <person name="Nwanade C."/>
            <person name="Wang M."/>
            <person name="Masoudi A."/>
            <person name="Yu Z."/>
            <person name="Liu J."/>
        </authorList>
    </citation>
    <scope>NUCLEOTIDE SEQUENCE</scope>
    <source>
        <strain evidence="3">S056</strain>
    </source>
</reference>
<dbReference type="Proteomes" id="UP001057991">
    <property type="component" value="Chromosome"/>
</dbReference>
<feature type="compositionally biased region" description="Polar residues" evidence="1">
    <location>
        <begin position="253"/>
        <end position="262"/>
    </location>
</feature>
<name>A0A9Q9H9L2_9RHOB</name>
<evidence type="ECO:0000313" key="3">
    <source>
        <dbReference type="EMBL" id="UWP94199.1"/>
    </source>
</evidence>
<feature type="domain" description="DUF5801" evidence="2">
    <location>
        <begin position="531"/>
        <end position="664"/>
    </location>
</feature>
<proteinExistence type="predicted"/>
<feature type="domain" description="DUF5801" evidence="2">
    <location>
        <begin position="714"/>
        <end position="847"/>
    </location>
</feature>
<sequence length="1832" mass="189922">MALIDINGDLIIDETQSLQADPLVEDDGTESPTDGSFSGLSADFIAALAGLGIVGSAYADDMEIGNSASNYHENDGDLINGEAFVTVDPEGSSITNLYFSDTNGDPLDGDQVVGLTTIDGEDVFLWSISDNMVIATTGDVNATVVAAFYLNTSGDNLSAEIEMVTFEPFTHTNDGDPDDRFDFTDVLNVSVDGSLSFDFSNLDSGNFLHVSVGDSDAAVMVSGRNVVVDPDGSMDSTSDSYNTSQGGQGATGGINNQMYSTPSGNKTIENTGVYTFVVGQSFPAGEDNGTYTDIDDMDYTGFLDVKDAQVFVSQTQGNATLSMQIDVWTAGSAGAGDDAAGISYVDNTGDDGVIGDYSDDYQGDPDPAILNANDALEDDVPTDVQYMEVIRDGVVVYRDYRLSDGNDFDDTGGAISVTWDDGNTFTVTGFEELDSIKWYTDDPNTLADETFNRFWITAKGGKFDIGQIDVSEGITESTPVGDHLFVDDDGPMAVITDAGLEVIHDETPGVDGPNDQGGGVPGAFAAITDTAIGWAQSTGPVVTSTGTDYGADGPAAAPDDEVWSLDVASAGVDSGLDATGGGDILLYKEGDLVVGRVGGESGDIAFAISMDAGAVLSVVQYLAIDHPNDADPDDSVTLDDAALLAVLDVEDGDGDGDQATLAIGDMVHFEDDGPSAQINDAGLEVIHDETPGVDGPNDQGGGVPGAFAAITDTAIGWAQSTGPVVTSTGTDYGADGPAAAPDDEVWSLDVASAGVDSGLDATGGGDILLYKEGDLVVGRVGGESGDIAFAISMDAGAVLSVVQYLAIDHPNDADPDDSVTLDDAALLAVLDVEDGDGDGDQATLAIGDMVHFEDDGPSANVTITGVTVTHDESLGIQNGGIPTPSEDNDDDDQAGAAPTVFTDLATQESATLRGWAMSAAAVVNSTGSEFGTDGAGASDPAVWSLAVGATNDTGLTDLAGNAILLSAETINGEEVIVGWADVEGDGLDGDDDVLALAITINPDGSLNLAQYIPIKHPDQDDPDDAVALATNSLSAVLTISDGDDDSDQASAYIGDKVIIEDDGPDSGQLDPEHLEEDDLDTALSVGINEDGSVDAHTATSSIDATTFISGFDGPGTFNLFEDTDVDPNDVLPVLFSNGEQVTYTTTLDIDASGTDRVEAWAGGRLIFTFTLTQTGPTTADATLTLNDQLDHVDGNGENLALVVDTTGDGIPDDFVTLIDFTELMDWRDADGDAVNLPNDYVSFDVEDDIPALTDQTVSNSVDEDDLPAGTDTTKESLTVNGDLGALVDPGTDEDLVWTLLADTSVLTALGLTSQGQALSYLVSGDTLTASTAAGTVFTLTLNGDGTYSFTLAAQLDHAAGAGENSIVLDLSSVVQATDFDDDSIGLAANDFTISVVDDVPAIGPISNSLIDYFDGSTTGPVTLNGVVGADENLSDAASDGTMTYTFSSFTVDTSVVGDLQGQLVDDDTRVVYYVDGAGGSDNVYDAAFDTLYYDVTLDQTNGTYEFEVYQDPVPPLLEFSFDGFPSGKQIYGVFSSVSGGPDGFSLLVFATGVNVVNSGNKLGEAVNGKDAGNFVNSSNAQSSGTALAVNNQEIGEGQALSFAYLDDPYSLITSPTFDINDIVVGQGTSSELNTAYADAGYLGFNGMIEVSTAEVQIAQVTPSGNLVDMRISAYDVDDGDETSTSEADAINFLEEGYSAVQRDIISVSVKDASGTVIYTRTQGEGNDDDGIGIDVLFDGLSVDVQNLADDYSVEFTTDGDHDLATIENVDMDGDRFDIGGYFISEAQPTPDQLFEFGVDVFDYDLDSDNSTFSVAIDGTGIFDDGMYDLNPV</sequence>
<dbReference type="EMBL" id="CP080776">
    <property type="protein sequence ID" value="UWP94199.1"/>
    <property type="molecule type" value="Genomic_DNA"/>
</dbReference>
<protein>
    <recommendedName>
        <fullName evidence="2">DUF5801 domain-containing protein</fullName>
    </recommendedName>
</protein>
<evidence type="ECO:0000313" key="4">
    <source>
        <dbReference type="Proteomes" id="UP001057991"/>
    </source>
</evidence>
<dbReference type="Pfam" id="PF19116">
    <property type="entry name" value="DUF5801"/>
    <property type="match status" value="3"/>
</dbReference>
<feature type="region of interest" description="Disordered" evidence="1">
    <location>
        <begin position="1254"/>
        <end position="1274"/>
    </location>
</feature>
<feature type="region of interest" description="Disordered" evidence="1">
    <location>
        <begin position="873"/>
        <end position="896"/>
    </location>
</feature>
<dbReference type="NCBIfam" id="TIGR03660">
    <property type="entry name" value="T1SS_rpt_143"/>
    <property type="match status" value="1"/>
</dbReference>
<dbReference type="InterPro" id="IPR019959">
    <property type="entry name" value="T1SS-143_rpt-cont_dom"/>
</dbReference>